<evidence type="ECO:0000313" key="5">
    <source>
        <dbReference type="Proteomes" id="UP000295636"/>
    </source>
</evidence>
<dbReference type="PROSITE" id="PS51186">
    <property type="entry name" value="GNAT"/>
    <property type="match status" value="1"/>
</dbReference>
<feature type="domain" description="N-acetyltransferase" evidence="3">
    <location>
        <begin position="3"/>
        <end position="152"/>
    </location>
</feature>
<dbReference type="EMBL" id="SMRT01000002">
    <property type="protein sequence ID" value="TDF99874.1"/>
    <property type="molecule type" value="Genomic_DNA"/>
</dbReference>
<evidence type="ECO:0000256" key="1">
    <source>
        <dbReference type="ARBA" id="ARBA00022679"/>
    </source>
</evidence>
<dbReference type="GO" id="GO:0016747">
    <property type="term" value="F:acyltransferase activity, transferring groups other than amino-acyl groups"/>
    <property type="evidence" value="ECO:0007669"/>
    <property type="project" value="InterPro"/>
</dbReference>
<dbReference type="Proteomes" id="UP000295636">
    <property type="component" value="Unassembled WGS sequence"/>
</dbReference>
<reference evidence="4 5" key="1">
    <citation type="submission" date="2019-03" db="EMBL/GenBank/DDBJ databases">
        <title>This is whole genome sequence of Paenibacillus sp MS74 strain.</title>
        <authorList>
            <person name="Trinh H.N."/>
        </authorList>
    </citation>
    <scope>NUCLEOTIDE SEQUENCE [LARGE SCALE GENOMIC DNA]</scope>
    <source>
        <strain evidence="4 5">MS74</strain>
    </source>
</reference>
<dbReference type="PANTHER" id="PTHR43877">
    <property type="entry name" value="AMINOALKYLPHOSPHONATE N-ACETYLTRANSFERASE-RELATED-RELATED"/>
    <property type="match status" value="1"/>
</dbReference>
<accession>A0A4V2ZU75</accession>
<sequence length="152" mass="17358">MDVEIKKVQPNDPDLLRLIAKLDEELLERYPAEEVHGVDVTDPRVREIVFIIAYAGRDAAGCGAIRPLDSKSTELKRFFVDRDYRKQGIAGRMLAFLEGQAKEQCFETIKLEAGPGQPEALRFYEKHGYREIDKFGEYAACELSICYEKRIG</sequence>
<dbReference type="AlphaFoldDB" id="A0A4V2ZU75"/>
<dbReference type="InterPro" id="IPR000182">
    <property type="entry name" value="GNAT_dom"/>
</dbReference>
<keyword evidence="5" id="KW-1185">Reference proteome</keyword>
<evidence type="ECO:0000313" key="4">
    <source>
        <dbReference type="EMBL" id="TDF99874.1"/>
    </source>
</evidence>
<dbReference type="CDD" id="cd04301">
    <property type="entry name" value="NAT_SF"/>
    <property type="match status" value="1"/>
</dbReference>
<protein>
    <submittedName>
        <fullName evidence="4">N-acetyltransferase</fullName>
    </submittedName>
</protein>
<gene>
    <name evidence="4" type="ORF">E1757_08050</name>
</gene>
<dbReference type="PANTHER" id="PTHR43877:SF2">
    <property type="entry name" value="AMINOALKYLPHOSPHONATE N-ACETYLTRANSFERASE-RELATED"/>
    <property type="match status" value="1"/>
</dbReference>
<keyword evidence="2" id="KW-0012">Acyltransferase</keyword>
<proteinExistence type="predicted"/>
<dbReference type="Gene3D" id="3.40.630.30">
    <property type="match status" value="1"/>
</dbReference>
<dbReference type="SUPFAM" id="SSF55729">
    <property type="entry name" value="Acyl-CoA N-acyltransferases (Nat)"/>
    <property type="match status" value="1"/>
</dbReference>
<evidence type="ECO:0000256" key="2">
    <source>
        <dbReference type="ARBA" id="ARBA00023315"/>
    </source>
</evidence>
<dbReference type="InterPro" id="IPR016181">
    <property type="entry name" value="Acyl_CoA_acyltransferase"/>
</dbReference>
<organism evidence="4 5">
    <name type="scientific">Paenibacillus piri</name>
    <dbReference type="NCBI Taxonomy" id="2547395"/>
    <lineage>
        <taxon>Bacteria</taxon>
        <taxon>Bacillati</taxon>
        <taxon>Bacillota</taxon>
        <taxon>Bacilli</taxon>
        <taxon>Bacillales</taxon>
        <taxon>Paenibacillaceae</taxon>
        <taxon>Paenibacillus</taxon>
    </lineage>
</organism>
<dbReference type="OrthoDB" id="67353at2"/>
<name>A0A4V2ZU75_9BACL</name>
<dbReference type="Pfam" id="PF00583">
    <property type="entry name" value="Acetyltransf_1"/>
    <property type="match status" value="1"/>
</dbReference>
<dbReference type="InterPro" id="IPR050832">
    <property type="entry name" value="Bact_Acetyltransf"/>
</dbReference>
<comment type="caution">
    <text evidence="4">The sequence shown here is derived from an EMBL/GenBank/DDBJ whole genome shotgun (WGS) entry which is preliminary data.</text>
</comment>
<evidence type="ECO:0000259" key="3">
    <source>
        <dbReference type="PROSITE" id="PS51186"/>
    </source>
</evidence>
<keyword evidence="1 4" id="KW-0808">Transferase</keyword>